<reference evidence="1 2" key="1">
    <citation type="journal article" date="2017" name="BMC Biol.">
        <title>Genomic innovations, transcriptional plasticity and gene loss underlying the evolution and divergence of two highly polyphagous and invasive Helicoverpa pest species.</title>
        <authorList>
            <person name="Pearce S.L."/>
            <person name="Clarke D.F."/>
            <person name="East P.D."/>
            <person name="Elfekih S."/>
            <person name="Gordon K.H."/>
            <person name="Jermiin L.S."/>
            <person name="McGaughran A."/>
            <person name="Oakeshott J.G."/>
            <person name="Papanikolaou A."/>
            <person name="Perera O.P."/>
            <person name="Rane R.V."/>
            <person name="Richards S."/>
            <person name="Tay W.T."/>
            <person name="Walsh T.K."/>
            <person name="Anderson A."/>
            <person name="Anderson C.J."/>
            <person name="Asgari S."/>
            <person name="Board P.G."/>
            <person name="Bretschneider A."/>
            <person name="Campbell P.M."/>
            <person name="Chertemps T."/>
            <person name="Christeller J.T."/>
            <person name="Coppin C.W."/>
            <person name="Downes S.J."/>
            <person name="Duan G."/>
            <person name="Farnsworth C.A."/>
            <person name="Good R.T."/>
            <person name="Han L.B."/>
            <person name="Han Y.C."/>
            <person name="Hatje K."/>
            <person name="Horne I."/>
            <person name="Huang Y.P."/>
            <person name="Hughes D.S."/>
            <person name="Jacquin-Joly E."/>
            <person name="James W."/>
            <person name="Jhangiani S."/>
            <person name="Kollmar M."/>
            <person name="Kuwar S.S."/>
            <person name="Li S."/>
            <person name="Liu N.Y."/>
            <person name="Maibeche M.T."/>
            <person name="Miller J.R."/>
            <person name="Montagne N."/>
            <person name="Perry T."/>
            <person name="Qu J."/>
            <person name="Song S.V."/>
            <person name="Sutton G.G."/>
            <person name="Vogel H."/>
            <person name="Walenz B.P."/>
            <person name="Xu W."/>
            <person name="Zhang H.J."/>
            <person name="Zou Z."/>
            <person name="Batterham P."/>
            <person name="Edwards O.R."/>
            <person name="Feyereisen R."/>
            <person name="Gibbs R.A."/>
            <person name="Heckel D.G."/>
            <person name="McGrath A."/>
            <person name="Robin C."/>
            <person name="Scherer S.E."/>
            <person name="Worley K.C."/>
            <person name="Wu Y.D."/>
        </authorList>
    </citation>
    <scope>NUCLEOTIDE SEQUENCE [LARGE SCALE GENOMIC DNA]</scope>
    <source>
        <strain evidence="1">Harm_GR_Male_#8</strain>
        <tissue evidence="1">Whole organism</tissue>
    </source>
</reference>
<organism evidence="1 2">
    <name type="scientific">Helicoverpa armigera</name>
    <name type="common">Cotton bollworm</name>
    <name type="synonym">Heliothis armigera</name>
    <dbReference type="NCBI Taxonomy" id="29058"/>
    <lineage>
        <taxon>Eukaryota</taxon>
        <taxon>Metazoa</taxon>
        <taxon>Ecdysozoa</taxon>
        <taxon>Arthropoda</taxon>
        <taxon>Hexapoda</taxon>
        <taxon>Insecta</taxon>
        <taxon>Pterygota</taxon>
        <taxon>Neoptera</taxon>
        <taxon>Endopterygota</taxon>
        <taxon>Lepidoptera</taxon>
        <taxon>Glossata</taxon>
        <taxon>Ditrysia</taxon>
        <taxon>Noctuoidea</taxon>
        <taxon>Noctuidae</taxon>
        <taxon>Heliothinae</taxon>
        <taxon>Helicoverpa</taxon>
    </lineage>
</organism>
<gene>
    <name evidence="1" type="primary">HaOG212037</name>
    <name evidence="1" type="ORF">B5X24_HaOG212037</name>
</gene>
<keyword evidence="2" id="KW-1185">Reference proteome</keyword>
<evidence type="ECO:0000313" key="2">
    <source>
        <dbReference type="Proteomes" id="UP000249218"/>
    </source>
</evidence>
<dbReference type="EMBL" id="KZ150228">
    <property type="protein sequence ID" value="PZC72024.1"/>
    <property type="molecule type" value="Genomic_DNA"/>
</dbReference>
<accession>A0A2W1BE42</accession>
<proteinExistence type="predicted"/>
<name>A0A2W1BE42_HELAM</name>
<evidence type="ECO:0000313" key="1">
    <source>
        <dbReference type="EMBL" id="PZC72024.1"/>
    </source>
</evidence>
<sequence>MLSKDNSRFSRPSRKNGSDLFKTIAVKRPGYHPIIVTYVRCIFMRMITRFPLDKGILPKECTQTADLLVLFDNLFDSCNGSYGKKDAKYPKPLLGPVTPKSIHHKEWAEAKKTVP</sequence>
<dbReference type="AlphaFoldDB" id="A0A2W1BE42"/>
<dbReference type="Proteomes" id="UP000249218">
    <property type="component" value="Unassembled WGS sequence"/>
</dbReference>
<protein>
    <submittedName>
        <fullName evidence="1">Uncharacterized protein</fullName>
    </submittedName>
</protein>